<keyword evidence="3" id="KW-0862">Zinc</keyword>
<dbReference type="InterPro" id="IPR052113">
    <property type="entry name" value="FYVE-type_Zinc_Finger"/>
</dbReference>
<evidence type="ECO:0000259" key="6">
    <source>
        <dbReference type="PROSITE" id="PS50178"/>
    </source>
</evidence>
<name>A0AAD9L8A7_PAPLA</name>
<dbReference type="InterPro" id="IPR011011">
    <property type="entry name" value="Znf_FYVE_PHD"/>
</dbReference>
<evidence type="ECO:0000313" key="8">
    <source>
        <dbReference type="Proteomes" id="UP001182556"/>
    </source>
</evidence>
<sequence length="430" mass="46222">MSGSSSTSPTSSLLQMNRPAQLPPQPSAASSPQPQAQADIDVVKTTSLRPKKRTASPAVSNCSSGQSGFSDHLSIASEGSNSIASTSRGPSYLNVPAITSSSNDQAEADISPITSPTRQLTETCTKFLSRPSEVVGQAIPKEQWQADSSSALCSYPLCTTNFGPAGHYSGYFTLQPRRHHCRKCGQLFCGEHSTQRAPLARVSGGKRVVAKERVCDTCLPRTSETPITSRSRRSSAWSQSSQSTLPSDTIVTPDQEDSGFVTASIVLSQTSSLSRSSTRGNLEVSVEPTDKLAPLEPWMGNEGVLSLYPLAVNPSHAAKEQRAALQPAAGPLFGPSLAARRTALEKELERTSLRQRRLGADKSFWIPGAWGYRREDFDPTFHDEDVEGEVFAEGGLVVDGPIRFRASARRLASPARTPSEERPQMDLSAF</sequence>
<evidence type="ECO:0000256" key="2">
    <source>
        <dbReference type="ARBA" id="ARBA00022771"/>
    </source>
</evidence>
<organism evidence="7 8">
    <name type="scientific">Papiliotrema laurentii</name>
    <name type="common">Cryptococcus laurentii</name>
    <dbReference type="NCBI Taxonomy" id="5418"/>
    <lineage>
        <taxon>Eukaryota</taxon>
        <taxon>Fungi</taxon>
        <taxon>Dikarya</taxon>
        <taxon>Basidiomycota</taxon>
        <taxon>Agaricomycotina</taxon>
        <taxon>Tremellomycetes</taxon>
        <taxon>Tremellales</taxon>
        <taxon>Rhynchogastremaceae</taxon>
        <taxon>Papiliotrema</taxon>
    </lineage>
</organism>
<evidence type="ECO:0000313" key="7">
    <source>
        <dbReference type="EMBL" id="KAK1926064.1"/>
    </source>
</evidence>
<comment type="caution">
    <text evidence="7">The sequence shown here is derived from an EMBL/GenBank/DDBJ whole genome shotgun (WGS) entry which is preliminary data.</text>
</comment>
<dbReference type="SMART" id="SM00064">
    <property type="entry name" value="FYVE"/>
    <property type="match status" value="1"/>
</dbReference>
<dbReference type="Pfam" id="PF01363">
    <property type="entry name" value="FYVE"/>
    <property type="match status" value="1"/>
</dbReference>
<dbReference type="AlphaFoldDB" id="A0AAD9L8A7"/>
<evidence type="ECO:0000256" key="5">
    <source>
        <dbReference type="SAM" id="MobiDB-lite"/>
    </source>
</evidence>
<keyword evidence="2 4" id="KW-0863">Zinc-finger</keyword>
<dbReference type="Gene3D" id="3.30.40.10">
    <property type="entry name" value="Zinc/RING finger domain, C3HC4 (zinc finger)"/>
    <property type="match status" value="1"/>
</dbReference>
<keyword evidence="8" id="KW-1185">Reference proteome</keyword>
<dbReference type="PANTHER" id="PTHR39490">
    <property type="entry name" value="ARRESTIN DOMAIN-CONTAINING PROTEIN D"/>
    <property type="match status" value="1"/>
</dbReference>
<accession>A0AAD9L8A7</accession>
<dbReference type="InterPro" id="IPR017455">
    <property type="entry name" value="Znf_FYVE-rel"/>
</dbReference>
<dbReference type="PANTHER" id="PTHR39490:SF8">
    <property type="entry name" value="ZINC FINGER FYVE DOMAIN-CONTAINING PROTEIN 21"/>
    <property type="match status" value="1"/>
</dbReference>
<evidence type="ECO:0000256" key="3">
    <source>
        <dbReference type="ARBA" id="ARBA00022833"/>
    </source>
</evidence>
<dbReference type="PROSITE" id="PS50178">
    <property type="entry name" value="ZF_FYVE"/>
    <property type="match status" value="1"/>
</dbReference>
<dbReference type="SUPFAM" id="SSF57903">
    <property type="entry name" value="FYVE/PHD zinc finger"/>
    <property type="match status" value="1"/>
</dbReference>
<feature type="compositionally biased region" description="Low complexity" evidence="5">
    <location>
        <begin position="27"/>
        <end position="38"/>
    </location>
</feature>
<feature type="region of interest" description="Disordered" evidence="5">
    <location>
        <begin position="95"/>
        <end position="115"/>
    </location>
</feature>
<dbReference type="EMBL" id="JAODAN010000002">
    <property type="protein sequence ID" value="KAK1926064.1"/>
    <property type="molecule type" value="Genomic_DNA"/>
</dbReference>
<feature type="compositionally biased region" description="Low complexity" evidence="5">
    <location>
        <begin position="1"/>
        <end position="12"/>
    </location>
</feature>
<evidence type="ECO:0000256" key="4">
    <source>
        <dbReference type="PROSITE-ProRule" id="PRU00091"/>
    </source>
</evidence>
<protein>
    <recommendedName>
        <fullName evidence="6">FYVE-type domain-containing protein</fullName>
    </recommendedName>
</protein>
<dbReference type="CDD" id="cd15760">
    <property type="entry name" value="FYVE_scVPS27p_like"/>
    <property type="match status" value="1"/>
</dbReference>
<dbReference type="InterPro" id="IPR013083">
    <property type="entry name" value="Znf_RING/FYVE/PHD"/>
</dbReference>
<feature type="region of interest" description="Disordered" evidence="5">
    <location>
        <begin position="408"/>
        <end position="430"/>
    </location>
</feature>
<feature type="compositionally biased region" description="Low complexity" evidence="5">
    <location>
        <begin position="234"/>
        <end position="243"/>
    </location>
</feature>
<feature type="region of interest" description="Disordered" evidence="5">
    <location>
        <begin position="1"/>
        <end position="68"/>
    </location>
</feature>
<gene>
    <name evidence="7" type="ORF">DB88DRAFT_538006</name>
</gene>
<proteinExistence type="predicted"/>
<feature type="compositionally biased region" description="Polar residues" evidence="5">
    <location>
        <begin position="57"/>
        <end position="68"/>
    </location>
</feature>
<dbReference type="GO" id="GO:0008270">
    <property type="term" value="F:zinc ion binding"/>
    <property type="evidence" value="ECO:0007669"/>
    <property type="project" value="UniProtKB-KW"/>
</dbReference>
<dbReference type="InterPro" id="IPR000306">
    <property type="entry name" value="Znf_FYVE"/>
</dbReference>
<feature type="domain" description="FYVE-type" evidence="6">
    <location>
        <begin position="158"/>
        <end position="223"/>
    </location>
</feature>
<reference evidence="7" key="1">
    <citation type="submission" date="2023-02" db="EMBL/GenBank/DDBJ databases">
        <title>Identification and recombinant expression of a fungal hydrolase from Papiliotrema laurentii that hydrolyzes apple cutin and clears colloidal polyester polyurethane.</title>
        <authorList>
            <consortium name="DOE Joint Genome Institute"/>
            <person name="Roman V.A."/>
            <person name="Bojanowski C."/>
            <person name="Crable B.R."/>
            <person name="Wagner D.N."/>
            <person name="Hung C.S."/>
            <person name="Nadeau L.J."/>
            <person name="Schratz L."/>
            <person name="Haridas S."/>
            <person name="Pangilinan J."/>
            <person name="Lipzen A."/>
            <person name="Na H."/>
            <person name="Yan M."/>
            <person name="Ng V."/>
            <person name="Grigoriev I.V."/>
            <person name="Spatafora J.W."/>
            <person name="Barlow D."/>
            <person name="Biffinger J."/>
            <person name="Kelley-Loughnane N."/>
            <person name="Varaljay V.A."/>
            <person name="Crookes-Goodson W.J."/>
        </authorList>
    </citation>
    <scope>NUCLEOTIDE SEQUENCE</scope>
    <source>
        <strain evidence="7">5307AH</strain>
    </source>
</reference>
<dbReference type="Proteomes" id="UP001182556">
    <property type="component" value="Unassembled WGS sequence"/>
</dbReference>
<evidence type="ECO:0000256" key="1">
    <source>
        <dbReference type="ARBA" id="ARBA00022723"/>
    </source>
</evidence>
<keyword evidence="1" id="KW-0479">Metal-binding</keyword>
<feature type="region of interest" description="Disordered" evidence="5">
    <location>
        <begin position="224"/>
        <end position="255"/>
    </location>
</feature>